<sequence length="403" mass="44454">MNNINKINDAWIASGQKVNDLNAKINAALLDENFGTEEFKNLKNARDTEVIRRDSLKDQLDVERKVQEVVNADSKGEPLNENEKDLKNKFVQDFKDMVRHDPRMNAVTSATGDDGHAAGLTIPADIQTAIHVLVRQYASLQEYVNIESVSTPNGSRVYEKWSDIQPLVNLDDESATIGDNDDPKLMLIKYTIKRFAGISTATNTLLKDSAENILGWLSNWIAKKVVVTRNQAIIAVMNAVPKKPTLANFDDIKDMMITSVDPAIRSTSFFLTNTSGFAVLAKVKDAEGRYLMTNSVTNPETYMIGGKAVIEIADRWLPDTGTKDAPAHPLYFGDLKQAVTLFDRENMSLYTTDVGGGAFETDTTKIRVIDRFDVEATDAESFVAGSFTNIADQLATDSGTASK</sequence>
<dbReference type="NCBIfam" id="TIGR01554">
    <property type="entry name" value="major_cap_HK97"/>
    <property type="match status" value="1"/>
</dbReference>
<accession>A0A5R9BSI8</accession>
<evidence type="ECO:0000313" key="3">
    <source>
        <dbReference type="EMBL" id="TLQ03644.1"/>
    </source>
</evidence>
<evidence type="ECO:0000256" key="1">
    <source>
        <dbReference type="ARBA" id="ARBA00004328"/>
    </source>
</evidence>
<dbReference type="InterPro" id="IPR054612">
    <property type="entry name" value="Phage_capsid-like_C"/>
</dbReference>
<organism evidence="3 4">
    <name type="scientific">Pediococcus stilesii</name>
    <dbReference type="NCBI Taxonomy" id="331679"/>
    <lineage>
        <taxon>Bacteria</taxon>
        <taxon>Bacillati</taxon>
        <taxon>Bacillota</taxon>
        <taxon>Bacilli</taxon>
        <taxon>Lactobacillales</taxon>
        <taxon>Lactobacillaceae</taxon>
        <taxon>Pediococcus</taxon>
    </lineage>
</organism>
<dbReference type="Proteomes" id="UP000305541">
    <property type="component" value="Unassembled WGS sequence"/>
</dbReference>
<protein>
    <submittedName>
        <fullName evidence="3">Phage major capsid protein</fullName>
    </submittedName>
</protein>
<dbReference type="EMBL" id="VBTH01000017">
    <property type="protein sequence ID" value="TLQ03644.1"/>
    <property type="molecule type" value="Genomic_DNA"/>
</dbReference>
<dbReference type="RefSeq" id="WP_138474750.1">
    <property type="nucleotide sequence ID" value="NZ_VBTH01000017.1"/>
</dbReference>
<evidence type="ECO:0000259" key="2">
    <source>
        <dbReference type="Pfam" id="PF05065"/>
    </source>
</evidence>
<dbReference type="Pfam" id="PF05065">
    <property type="entry name" value="Phage_capsid"/>
    <property type="match status" value="1"/>
</dbReference>
<dbReference type="SUPFAM" id="SSF56563">
    <property type="entry name" value="Major capsid protein gp5"/>
    <property type="match status" value="1"/>
</dbReference>
<feature type="domain" description="Phage capsid-like C-terminal" evidence="2">
    <location>
        <begin position="119"/>
        <end position="386"/>
    </location>
</feature>
<dbReference type="AlphaFoldDB" id="A0A5R9BSI8"/>
<name>A0A5R9BSI8_9LACO</name>
<gene>
    <name evidence="3" type="ORF">FEZ51_08545</name>
</gene>
<dbReference type="OrthoDB" id="85826at2"/>
<reference evidence="3 4" key="1">
    <citation type="submission" date="2019-05" db="EMBL/GenBank/DDBJ databases">
        <title>The metagenome of a microbial culture collection derived from dairy environment covers the genomic content of the human microbiome.</title>
        <authorList>
            <person name="Roder T."/>
            <person name="Wuthrich D."/>
            <person name="Sattari Z."/>
            <person name="Von Ah U."/>
            <person name="Bar C."/>
            <person name="Ronchi F."/>
            <person name="Macpherson A.J."/>
            <person name="Ganal-Vonarburg S.C."/>
            <person name="Bruggmann R."/>
            <person name="Vergeres G."/>
        </authorList>
    </citation>
    <scope>NUCLEOTIDE SEQUENCE [LARGE SCALE GENOMIC DNA]</scope>
    <source>
        <strain evidence="3 4">FAM 18815</strain>
    </source>
</reference>
<comment type="caution">
    <text evidence="3">The sequence shown here is derived from an EMBL/GenBank/DDBJ whole genome shotgun (WGS) entry which is preliminary data.</text>
</comment>
<evidence type="ECO:0000313" key="4">
    <source>
        <dbReference type="Proteomes" id="UP000305541"/>
    </source>
</evidence>
<dbReference type="InterPro" id="IPR024455">
    <property type="entry name" value="Phage_capsid"/>
</dbReference>
<comment type="subcellular location">
    <subcellularLocation>
        <location evidence="1">Virion</location>
    </subcellularLocation>
</comment>
<proteinExistence type="predicted"/>